<reference evidence="1" key="1">
    <citation type="journal article" date="2020" name="Nature">
        <title>Giant virus diversity and host interactions through global metagenomics.</title>
        <authorList>
            <person name="Schulz F."/>
            <person name="Roux S."/>
            <person name="Paez-Espino D."/>
            <person name="Jungbluth S."/>
            <person name="Walsh D.A."/>
            <person name="Denef V.J."/>
            <person name="McMahon K.D."/>
            <person name="Konstantinidis K.T."/>
            <person name="Eloe-Fadrosh E.A."/>
            <person name="Kyrpides N.C."/>
            <person name="Woyke T."/>
        </authorList>
    </citation>
    <scope>NUCLEOTIDE SEQUENCE</scope>
    <source>
        <strain evidence="1">GVMAG-S-1035085-51</strain>
    </source>
</reference>
<dbReference type="Pfam" id="PF04275">
    <property type="entry name" value="P-mevalo_kinase"/>
    <property type="match status" value="1"/>
</dbReference>
<accession>A0A6C0LYL1</accession>
<dbReference type="AlphaFoldDB" id="A0A6C0LYL1"/>
<dbReference type="GO" id="GO:0004631">
    <property type="term" value="F:phosphomevalonate kinase activity"/>
    <property type="evidence" value="ECO:0007669"/>
    <property type="project" value="InterPro"/>
</dbReference>
<dbReference type="Gene3D" id="3.40.50.300">
    <property type="entry name" value="P-loop containing nucleotide triphosphate hydrolases"/>
    <property type="match status" value="1"/>
</dbReference>
<evidence type="ECO:0000313" key="1">
    <source>
        <dbReference type="EMBL" id="QHU35839.1"/>
    </source>
</evidence>
<dbReference type="InterPro" id="IPR005919">
    <property type="entry name" value="Pmev_kin_anim"/>
</dbReference>
<organism evidence="1">
    <name type="scientific">viral metagenome</name>
    <dbReference type="NCBI Taxonomy" id="1070528"/>
    <lineage>
        <taxon>unclassified sequences</taxon>
        <taxon>metagenomes</taxon>
        <taxon>organismal metagenomes</taxon>
    </lineage>
</organism>
<dbReference type="GO" id="GO:0005737">
    <property type="term" value="C:cytoplasm"/>
    <property type="evidence" value="ECO:0007669"/>
    <property type="project" value="InterPro"/>
</dbReference>
<sequence length="205" mass="24023">MSICKNLLIGLSGKMGSGKNYIAEKILPIILNKMITNIQYYYIAFGDQMKVEVGCRNKDLSYDSLFNEKTKEVRQMLQEYGTKNGRDKYGEDIWIRSLSLWMEIYKNRTPNKNNIFIVTDVRFRNEAQWIKQHNGILLRVNAPNRTASRVKQEGSEDIQNHLSETDLDNYPFEYVINNDIEEQNNVLNKLREIAIKESKERTNFA</sequence>
<dbReference type="SUPFAM" id="SSF52540">
    <property type="entry name" value="P-loop containing nucleoside triphosphate hydrolases"/>
    <property type="match status" value="1"/>
</dbReference>
<dbReference type="GO" id="GO:0006695">
    <property type="term" value="P:cholesterol biosynthetic process"/>
    <property type="evidence" value="ECO:0007669"/>
    <property type="project" value="InterPro"/>
</dbReference>
<proteinExistence type="predicted"/>
<dbReference type="InterPro" id="IPR027417">
    <property type="entry name" value="P-loop_NTPase"/>
</dbReference>
<name>A0A6C0LYL1_9ZZZZ</name>
<dbReference type="EMBL" id="MN740613">
    <property type="protein sequence ID" value="QHU35839.1"/>
    <property type="molecule type" value="Genomic_DNA"/>
</dbReference>
<protein>
    <submittedName>
        <fullName evidence="1">Uncharacterized protein</fullName>
    </submittedName>
</protein>